<name>A0A510LCJ8_9FUSO</name>
<protein>
    <submittedName>
        <fullName evidence="3">Helix-turn-helix domain-containing protein</fullName>
    </submittedName>
    <submittedName>
        <fullName evidence="2">Transcriptional regulator</fullName>
    </submittedName>
</protein>
<dbReference type="KEGG" id="lhg:JMUB5056_1975"/>
<reference evidence="2 4" key="1">
    <citation type="submission" date="2019-07" db="EMBL/GenBank/DDBJ databases">
        <title>Complete Genome Sequence of Leptotrichia hongkongensis Strain JMUB5056.</title>
        <authorList>
            <person name="Watanabe S."/>
            <person name="Cui L."/>
        </authorList>
    </citation>
    <scope>NUCLEOTIDE SEQUENCE [LARGE SCALE GENOMIC DNA]</scope>
    <source>
        <strain evidence="2 4">JMUB5056</strain>
    </source>
</reference>
<dbReference type="EMBL" id="JBGORW010000009">
    <property type="protein sequence ID" value="MFA3800158.1"/>
    <property type="molecule type" value="Genomic_DNA"/>
</dbReference>
<dbReference type="GO" id="GO:0003677">
    <property type="term" value="F:DNA binding"/>
    <property type="evidence" value="ECO:0007669"/>
    <property type="project" value="InterPro"/>
</dbReference>
<evidence type="ECO:0000259" key="1">
    <source>
        <dbReference type="PROSITE" id="PS50943"/>
    </source>
</evidence>
<dbReference type="SMART" id="SM00530">
    <property type="entry name" value="HTH_XRE"/>
    <property type="match status" value="1"/>
</dbReference>
<dbReference type="InterPro" id="IPR001387">
    <property type="entry name" value="Cro/C1-type_HTH"/>
</dbReference>
<dbReference type="PROSITE" id="PS50943">
    <property type="entry name" value="HTH_CROC1"/>
    <property type="match status" value="1"/>
</dbReference>
<dbReference type="Proteomes" id="UP001571581">
    <property type="component" value="Unassembled WGS sequence"/>
</dbReference>
<dbReference type="AlphaFoldDB" id="A0A510LCJ8"/>
<sequence>MAENDSIKTNSNLVEALGYYIKNKRLQKNIGLREMAEMLKISPAYLSNLESGKHNMTNPLLLKKIAKILKIDHLKLFKIIGYTDKDMSDLKKELTNEIIEEFSDINIGEIVRNLMDMNSEKIELVKQYIELLNKK</sequence>
<dbReference type="SUPFAM" id="SSF47413">
    <property type="entry name" value="lambda repressor-like DNA-binding domains"/>
    <property type="match status" value="1"/>
</dbReference>
<accession>A0A510LCJ8</accession>
<evidence type="ECO:0000313" key="2">
    <source>
        <dbReference type="EMBL" id="BBM60373.1"/>
    </source>
</evidence>
<dbReference type="Gene3D" id="1.10.260.40">
    <property type="entry name" value="lambda repressor-like DNA-binding domains"/>
    <property type="match status" value="1"/>
</dbReference>
<dbReference type="RefSeq" id="WP_021744463.1">
    <property type="nucleotide sequence ID" value="NZ_AP019846.1"/>
</dbReference>
<organism evidence="2 4">
    <name type="scientific">Leptotrichia hongkongensis</name>
    <dbReference type="NCBI Taxonomy" id="554406"/>
    <lineage>
        <taxon>Bacteria</taxon>
        <taxon>Fusobacteriati</taxon>
        <taxon>Fusobacteriota</taxon>
        <taxon>Fusobacteriia</taxon>
        <taxon>Fusobacteriales</taxon>
        <taxon>Leptotrichiaceae</taxon>
        <taxon>Leptotrichia</taxon>
    </lineage>
</organism>
<dbReference type="Proteomes" id="UP000321561">
    <property type="component" value="Chromosome"/>
</dbReference>
<evidence type="ECO:0000313" key="3">
    <source>
        <dbReference type="EMBL" id="MFA3800158.1"/>
    </source>
</evidence>
<keyword evidence="5" id="KW-1185">Reference proteome</keyword>
<evidence type="ECO:0000313" key="5">
    <source>
        <dbReference type="Proteomes" id="UP001571581"/>
    </source>
</evidence>
<reference evidence="3 5" key="2">
    <citation type="submission" date="2024-07" db="EMBL/GenBank/DDBJ databases">
        <authorList>
            <person name="Li X.-J."/>
            <person name="Wang X."/>
        </authorList>
    </citation>
    <scope>NUCLEOTIDE SEQUENCE [LARGE SCALE GENOMIC DNA]</scope>
    <source>
        <strain evidence="3 5">DSM 23441</strain>
    </source>
</reference>
<dbReference type="Pfam" id="PF12844">
    <property type="entry name" value="HTH_19"/>
    <property type="match status" value="1"/>
</dbReference>
<gene>
    <name evidence="3" type="ORF">ACEG17_08155</name>
    <name evidence="2" type="ORF">JMUB5056_1975</name>
</gene>
<dbReference type="InterPro" id="IPR010982">
    <property type="entry name" value="Lambda_DNA-bd_dom_sf"/>
</dbReference>
<proteinExistence type="predicted"/>
<dbReference type="EMBL" id="AP019846">
    <property type="protein sequence ID" value="BBM60373.1"/>
    <property type="molecule type" value="Genomic_DNA"/>
</dbReference>
<evidence type="ECO:0000313" key="4">
    <source>
        <dbReference type="Proteomes" id="UP000321561"/>
    </source>
</evidence>
<feature type="domain" description="HTH cro/C1-type" evidence="1">
    <location>
        <begin position="21"/>
        <end position="76"/>
    </location>
</feature>
<dbReference type="CDD" id="cd00093">
    <property type="entry name" value="HTH_XRE"/>
    <property type="match status" value="1"/>
</dbReference>